<evidence type="ECO:0000313" key="2">
    <source>
        <dbReference type="EMBL" id="OWF36893.1"/>
    </source>
</evidence>
<sequence length="168" mass="18904">MPRPETSEQSPFRLLMKDLERDPSVVAISNYPSLTVPPTCSKSVGFCEILGPSACALCIEGSNRFIGEELQKIIFPEIEMTAAKLVQPKLAKVMREGHMNQMRKRRLRELHFPAFLLPLKRQESNLLGKKMSALRRERSKLSSGPSKHSSYSVSSRTTHLSAVHEEKA</sequence>
<proteinExistence type="predicted"/>
<name>A0A210PK88_MIZYE</name>
<feature type="region of interest" description="Disordered" evidence="1">
    <location>
        <begin position="131"/>
        <end position="168"/>
    </location>
</feature>
<dbReference type="OrthoDB" id="6107575at2759"/>
<keyword evidence="3" id="KW-1185">Reference proteome</keyword>
<evidence type="ECO:0000313" key="3">
    <source>
        <dbReference type="Proteomes" id="UP000242188"/>
    </source>
</evidence>
<dbReference type="EMBL" id="NEDP02075708">
    <property type="protein sequence ID" value="OWF36893.1"/>
    <property type="molecule type" value="Genomic_DNA"/>
</dbReference>
<protein>
    <submittedName>
        <fullName evidence="2">Uncharacterized protein</fullName>
    </submittedName>
</protein>
<organism evidence="2 3">
    <name type="scientific">Mizuhopecten yessoensis</name>
    <name type="common">Japanese scallop</name>
    <name type="synonym">Patinopecten yessoensis</name>
    <dbReference type="NCBI Taxonomy" id="6573"/>
    <lineage>
        <taxon>Eukaryota</taxon>
        <taxon>Metazoa</taxon>
        <taxon>Spiralia</taxon>
        <taxon>Lophotrochozoa</taxon>
        <taxon>Mollusca</taxon>
        <taxon>Bivalvia</taxon>
        <taxon>Autobranchia</taxon>
        <taxon>Pteriomorphia</taxon>
        <taxon>Pectinida</taxon>
        <taxon>Pectinoidea</taxon>
        <taxon>Pectinidae</taxon>
        <taxon>Mizuhopecten</taxon>
    </lineage>
</organism>
<reference evidence="2 3" key="1">
    <citation type="journal article" date="2017" name="Nat. Ecol. Evol.">
        <title>Scallop genome provides insights into evolution of bilaterian karyotype and development.</title>
        <authorList>
            <person name="Wang S."/>
            <person name="Zhang J."/>
            <person name="Jiao W."/>
            <person name="Li J."/>
            <person name="Xun X."/>
            <person name="Sun Y."/>
            <person name="Guo X."/>
            <person name="Huan P."/>
            <person name="Dong B."/>
            <person name="Zhang L."/>
            <person name="Hu X."/>
            <person name="Sun X."/>
            <person name="Wang J."/>
            <person name="Zhao C."/>
            <person name="Wang Y."/>
            <person name="Wang D."/>
            <person name="Huang X."/>
            <person name="Wang R."/>
            <person name="Lv J."/>
            <person name="Li Y."/>
            <person name="Zhang Z."/>
            <person name="Liu B."/>
            <person name="Lu W."/>
            <person name="Hui Y."/>
            <person name="Liang J."/>
            <person name="Zhou Z."/>
            <person name="Hou R."/>
            <person name="Li X."/>
            <person name="Liu Y."/>
            <person name="Li H."/>
            <person name="Ning X."/>
            <person name="Lin Y."/>
            <person name="Zhao L."/>
            <person name="Xing Q."/>
            <person name="Dou J."/>
            <person name="Li Y."/>
            <person name="Mao J."/>
            <person name="Guo H."/>
            <person name="Dou H."/>
            <person name="Li T."/>
            <person name="Mu C."/>
            <person name="Jiang W."/>
            <person name="Fu Q."/>
            <person name="Fu X."/>
            <person name="Miao Y."/>
            <person name="Liu J."/>
            <person name="Yu Q."/>
            <person name="Li R."/>
            <person name="Liao H."/>
            <person name="Li X."/>
            <person name="Kong Y."/>
            <person name="Jiang Z."/>
            <person name="Chourrout D."/>
            <person name="Li R."/>
            <person name="Bao Z."/>
        </authorList>
    </citation>
    <scope>NUCLEOTIDE SEQUENCE [LARGE SCALE GENOMIC DNA]</scope>
    <source>
        <strain evidence="2 3">PY_sf001</strain>
    </source>
</reference>
<dbReference type="Proteomes" id="UP000242188">
    <property type="component" value="Unassembled WGS sequence"/>
</dbReference>
<dbReference type="AlphaFoldDB" id="A0A210PK88"/>
<evidence type="ECO:0000256" key="1">
    <source>
        <dbReference type="SAM" id="MobiDB-lite"/>
    </source>
</evidence>
<comment type="caution">
    <text evidence="2">The sequence shown here is derived from an EMBL/GenBank/DDBJ whole genome shotgun (WGS) entry which is preliminary data.</text>
</comment>
<feature type="compositionally biased region" description="Low complexity" evidence="1">
    <location>
        <begin position="141"/>
        <end position="161"/>
    </location>
</feature>
<gene>
    <name evidence="2" type="ORF">KP79_PYT02692</name>
</gene>
<accession>A0A210PK88</accession>